<feature type="compositionally biased region" description="Basic residues" evidence="2">
    <location>
        <begin position="596"/>
        <end position="605"/>
    </location>
</feature>
<dbReference type="InterPro" id="IPR000682">
    <property type="entry name" value="PCMT"/>
</dbReference>
<keyword evidence="4" id="KW-1185">Reference proteome</keyword>
<feature type="compositionally biased region" description="Low complexity" evidence="2">
    <location>
        <begin position="538"/>
        <end position="557"/>
    </location>
</feature>
<dbReference type="CDD" id="cd02440">
    <property type="entry name" value="AdoMet_MTases"/>
    <property type="match status" value="1"/>
</dbReference>
<proteinExistence type="inferred from homology"/>
<evidence type="ECO:0000256" key="2">
    <source>
        <dbReference type="SAM" id="MobiDB-lite"/>
    </source>
</evidence>
<feature type="compositionally biased region" description="Acidic residues" evidence="2">
    <location>
        <begin position="38"/>
        <end position="52"/>
    </location>
</feature>
<feature type="region of interest" description="Disordered" evidence="2">
    <location>
        <begin position="476"/>
        <end position="605"/>
    </location>
</feature>
<dbReference type="Gene3D" id="3.40.50.150">
    <property type="entry name" value="Vaccinia Virus protein VP39"/>
    <property type="match status" value="1"/>
</dbReference>
<evidence type="ECO:0000313" key="3">
    <source>
        <dbReference type="EMBL" id="KAK7247854.1"/>
    </source>
</evidence>
<feature type="compositionally biased region" description="Low complexity" evidence="2">
    <location>
        <begin position="491"/>
        <end position="501"/>
    </location>
</feature>
<dbReference type="InterPro" id="IPR029063">
    <property type="entry name" value="SAM-dependent_MTases_sf"/>
</dbReference>
<comment type="caution">
    <text evidence="3">The sequence shown here is derived from an EMBL/GenBank/DDBJ whole genome shotgun (WGS) entry which is preliminary data.</text>
</comment>
<dbReference type="Proteomes" id="UP001363151">
    <property type="component" value="Unassembled WGS sequence"/>
</dbReference>
<reference evidence="3 4" key="1">
    <citation type="submission" date="2024-03" db="EMBL/GenBank/DDBJ databases">
        <title>Aureococcus anophagefferens CCMP1851 and Kratosvirus quantuckense: Draft genome of a second virus-susceptible host strain in the model system.</title>
        <authorList>
            <person name="Chase E."/>
            <person name="Truchon A.R."/>
            <person name="Schepens W."/>
            <person name="Wilhelm S.W."/>
        </authorList>
    </citation>
    <scope>NUCLEOTIDE SEQUENCE [LARGE SCALE GENOMIC DNA]</scope>
    <source>
        <strain evidence="3 4">CCMP1851</strain>
    </source>
</reference>
<dbReference type="PANTHER" id="PTHR11579">
    <property type="entry name" value="PROTEIN-L-ISOASPARTATE O-METHYLTRANSFERASE"/>
    <property type="match status" value="1"/>
</dbReference>
<dbReference type="Pfam" id="PF01135">
    <property type="entry name" value="PCMT"/>
    <property type="match status" value="1"/>
</dbReference>
<feature type="region of interest" description="Disordered" evidence="2">
    <location>
        <begin position="414"/>
        <end position="464"/>
    </location>
</feature>
<protein>
    <submittedName>
        <fullName evidence="3">Protein-L-isoaspartate (D-aspartate) O-methyltransferase</fullName>
    </submittedName>
</protein>
<dbReference type="EMBL" id="JBBJCI010000125">
    <property type="protein sequence ID" value="KAK7247854.1"/>
    <property type="molecule type" value="Genomic_DNA"/>
</dbReference>
<name>A0ABR1G476_AURAN</name>
<sequence>MSIAGSEDSFDEMVPELVAMPPPPPADAEVAEAKAPESGDDDDGEALSDSESEMPNLVSASSGSSSEDDDEGPGPAAFAEMRPPRDSDSESDDDGGEGQRFVRIGRHVLLLGDEGGGDEGLGGRPVRLRTALALVRHMMLANRGSETLEAMVDMLVRERSVSSPPVVAAFRAVDRAAFLPAAVRDEAYVNMPVRHGLVHQSSPSVYGSALEALDLKPGLSFLNVGSGTGYFSALAAQLLGPDAVHVGLERHADLVRHARERCAAAGVVGVCFEVGDVYDLDAAACPRFDRIYVGAGARRDARDLLFRLLRPGGVVVGPFETSGGSPRSDSQKLLRATCRGGGAFALAYTTAVSFAWLHREPRRFRRPAPLALGGRPPRAGAVRQRAAPAAASVPLRGRRLLLARLRIGRLPGPRRDLRRAAETARGDARTARRQPGQRRSGDARRRPAAPPPDPDDDDDDDDDDDIAALSARLQDALDGGGRDSDDSAAERGSVPVLVVVGGRRRGAEEARRKRAYARDRRYRRLPVRRADPADDAGDAAGDAADAAGGETARLAAGGLPGRYDRGDGGDDDASSAADSAPGLAGSSSSSDDPTTGRRHVSAFLA</sequence>
<evidence type="ECO:0000256" key="1">
    <source>
        <dbReference type="ARBA" id="ARBA00005369"/>
    </source>
</evidence>
<dbReference type="PANTHER" id="PTHR11579:SF9">
    <property type="entry name" value="PROTEIN-L-ISOASPARTATE O-METHYLTRANSFERASE"/>
    <property type="match status" value="1"/>
</dbReference>
<dbReference type="SUPFAM" id="SSF53335">
    <property type="entry name" value="S-adenosyl-L-methionine-dependent methyltransferases"/>
    <property type="match status" value="1"/>
</dbReference>
<feature type="compositionally biased region" description="Low complexity" evidence="2">
    <location>
        <begin position="574"/>
        <end position="592"/>
    </location>
</feature>
<gene>
    <name evidence="3" type="primary">PCMTD1</name>
    <name evidence="3" type="ORF">SO694_00120081</name>
</gene>
<organism evidence="3 4">
    <name type="scientific">Aureococcus anophagefferens</name>
    <name type="common">Harmful bloom alga</name>
    <dbReference type="NCBI Taxonomy" id="44056"/>
    <lineage>
        <taxon>Eukaryota</taxon>
        <taxon>Sar</taxon>
        <taxon>Stramenopiles</taxon>
        <taxon>Ochrophyta</taxon>
        <taxon>Pelagophyceae</taxon>
        <taxon>Pelagomonadales</taxon>
        <taxon>Pelagomonadaceae</taxon>
        <taxon>Aureococcus</taxon>
    </lineage>
</organism>
<feature type="compositionally biased region" description="Basic and acidic residues" evidence="2">
    <location>
        <begin position="414"/>
        <end position="430"/>
    </location>
</feature>
<feature type="compositionally biased region" description="Basic and acidic residues" evidence="2">
    <location>
        <begin position="505"/>
        <end position="519"/>
    </location>
</feature>
<feature type="compositionally biased region" description="Basic and acidic residues" evidence="2">
    <location>
        <begin position="480"/>
        <end position="489"/>
    </location>
</feature>
<feature type="region of interest" description="Disordered" evidence="2">
    <location>
        <begin position="367"/>
        <end position="390"/>
    </location>
</feature>
<comment type="similarity">
    <text evidence="1">Belongs to the methyltransferase superfamily. L-isoaspartyl/D-aspartyl protein methyltransferase family.</text>
</comment>
<feature type="region of interest" description="Disordered" evidence="2">
    <location>
        <begin position="1"/>
        <end position="98"/>
    </location>
</feature>
<accession>A0ABR1G476</accession>
<evidence type="ECO:0000313" key="4">
    <source>
        <dbReference type="Proteomes" id="UP001363151"/>
    </source>
</evidence>
<feature type="compositionally biased region" description="Acidic residues" evidence="2">
    <location>
        <begin position="453"/>
        <end position="464"/>
    </location>
</feature>